<protein>
    <submittedName>
        <fullName evidence="2">Uncharacterized protein</fullName>
    </submittedName>
</protein>
<organism evidence="2 3">
    <name type="scientific">Halorhabdus utahensis (strain DSM 12940 / JCM 11049 / AX-2)</name>
    <dbReference type="NCBI Taxonomy" id="519442"/>
    <lineage>
        <taxon>Archaea</taxon>
        <taxon>Methanobacteriati</taxon>
        <taxon>Methanobacteriota</taxon>
        <taxon>Stenosarchaea group</taxon>
        <taxon>Halobacteria</taxon>
        <taxon>Halobacteriales</taxon>
        <taxon>Haloarculaceae</taxon>
        <taxon>Halorhabdus</taxon>
    </lineage>
</organism>
<dbReference type="InterPro" id="IPR043858">
    <property type="entry name" value="DUF5820"/>
</dbReference>
<feature type="region of interest" description="Disordered" evidence="1">
    <location>
        <begin position="1"/>
        <end position="20"/>
    </location>
</feature>
<dbReference type="AlphaFoldDB" id="C7NRG3"/>
<proteinExistence type="predicted"/>
<evidence type="ECO:0000313" key="3">
    <source>
        <dbReference type="Proteomes" id="UP000002071"/>
    </source>
</evidence>
<dbReference type="HOGENOM" id="CLU_1754671_0_0_2"/>
<reference evidence="2 3" key="1">
    <citation type="journal article" date="2009" name="Stand. Genomic Sci.">
        <title>Complete genome sequence of Halorhabdus utahensis type strain (AX-2).</title>
        <authorList>
            <person name="Anderson I."/>
            <person name="Tindall B.J."/>
            <person name="Pomrenke H."/>
            <person name="Goker M."/>
            <person name="Lapidus A."/>
            <person name="Nolan M."/>
            <person name="Copeland A."/>
            <person name="Glavina Del Rio T."/>
            <person name="Chen F."/>
            <person name="Tice H."/>
            <person name="Cheng J.F."/>
            <person name="Lucas S."/>
            <person name="Chertkov O."/>
            <person name="Bruce D."/>
            <person name="Brettin T."/>
            <person name="Detter J.C."/>
            <person name="Han C."/>
            <person name="Goodwin L."/>
            <person name="Land M."/>
            <person name="Hauser L."/>
            <person name="Chang Y.J."/>
            <person name="Jeffries C.D."/>
            <person name="Pitluck S."/>
            <person name="Pati A."/>
            <person name="Mavromatis K."/>
            <person name="Ivanova N."/>
            <person name="Ovchinnikova G."/>
            <person name="Chen A."/>
            <person name="Palaniappan K."/>
            <person name="Chain P."/>
            <person name="Rohde M."/>
            <person name="Bristow J."/>
            <person name="Eisen J.A."/>
            <person name="Markowitz V."/>
            <person name="Hugenholtz P."/>
            <person name="Kyrpides N.C."/>
            <person name="Klenk H.P."/>
        </authorList>
    </citation>
    <scope>NUCLEOTIDE SEQUENCE [LARGE SCALE GENOMIC DNA]</scope>
    <source>
        <strain evidence="3">DSM 12940 / JCM 11049 / AX-2</strain>
    </source>
</reference>
<dbReference type="eggNOG" id="arCOG04630">
    <property type="taxonomic scope" value="Archaea"/>
</dbReference>
<evidence type="ECO:0000313" key="2">
    <source>
        <dbReference type="EMBL" id="ACV10600.1"/>
    </source>
</evidence>
<name>C7NRG3_HALUD</name>
<dbReference type="STRING" id="519442.Huta_0413"/>
<accession>C7NRG3</accession>
<gene>
    <name evidence="2" type="ordered locus">Huta_0413</name>
</gene>
<dbReference type="Proteomes" id="UP000002071">
    <property type="component" value="Chromosome"/>
</dbReference>
<dbReference type="Pfam" id="PF19137">
    <property type="entry name" value="DUF5820"/>
    <property type="match status" value="1"/>
</dbReference>
<sequence>MPRYTRGDDSKRDVLASRDRTESVTIAELPTGWEVWSEEATRLVLVYRPDIFDTETFPAPCLPTLYVTKGTRDRRPGRPDPDVDDPWHVTLYLEPEVEGENDAFDDRDEALSGALELARAFDAGELDYRSWYQVPRAAYLDRLDELTGRGT</sequence>
<keyword evidence="3" id="KW-1185">Reference proteome</keyword>
<evidence type="ECO:0000256" key="1">
    <source>
        <dbReference type="SAM" id="MobiDB-lite"/>
    </source>
</evidence>
<dbReference type="KEGG" id="hut:Huta_0413"/>
<dbReference type="EMBL" id="CP001687">
    <property type="protein sequence ID" value="ACV10600.1"/>
    <property type="molecule type" value="Genomic_DNA"/>
</dbReference>